<reference evidence="3 4" key="1">
    <citation type="submission" date="2019-11" db="EMBL/GenBank/DDBJ databases">
        <title>Strigops habroptila (kakapo) genome, bStrHab1, primary haplotype, v2.</title>
        <authorList>
            <person name="Jarvis E.D."/>
            <person name="Howard J."/>
            <person name="Rhie A."/>
            <person name="Phillippy A."/>
            <person name="Korlach J."/>
            <person name="Digby A."/>
            <person name="Iorns D."/>
            <person name="Eason D."/>
            <person name="Robertson B."/>
            <person name="Raemaekers T."/>
            <person name="Howe K."/>
            <person name="Lewin H."/>
            <person name="Damas J."/>
            <person name="Hastie A."/>
            <person name="Tracey A."/>
            <person name="Chow W."/>
            <person name="Fedrigo O."/>
        </authorList>
    </citation>
    <scope>NUCLEOTIDE SEQUENCE [LARGE SCALE GENOMIC DNA]</scope>
</reference>
<protein>
    <submittedName>
        <fullName evidence="3">Tudor domain containing 6</fullName>
    </submittedName>
</protein>
<feature type="domain" description="Tudor" evidence="2">
    <location>
        <begin position="844"/>
        <end position="900"/>
    </location>
</feature>
<keyword evidence="4" id="KW-1185">Reference proteome</keyword>
<evidence type="ECO:0000313" key="4">
    <source>
        <dbReference type="Proteomes" id="UP000472266"/>
    </source>
</evidence>
<dbReference type="Gene3D" id="2.40.50.90">
    <property type="match status" value="5"/>
</dbReference>
<feature type="domain" description="Tudor" evidence="2">
    <location>
        <begin position="1383"/>
        <end position="1441"/>
    </location>
</feature>
<reference evidence="3" key="2">
    <citation type="submission" date="2025-08" db="UniProtKB">
        <authorList>
            <consortium name="Ensembl"/>
        </authorList>
    </citation>
    <scope>IDENTIFICATION</scope>
</reference>
<dbReference type="PANTHER" id="PTHR22948">
    <property type="entry name" value="TUDOR DOMAIN CONTAINING PROTEIN"/>
    <property type="match status" value="1"/>
</dbReference>
<dbReference type="FunFam" id="2.30.30.140:FF:000018">
    <property type="entry name" value="Serine/threonine-protein kinase 31"/>
    <property type="match status" value="3"/>
</dbReference>
<evidence type="ECO:0000256" key="1">
    <source>
        <dbReference type="SAM" id="MobiDB-lite"/>
    </source>
</evidence>
<accession>A0A672UF78</accession>
<dbReference type="SUPFAM" id="SSF63748">
    <property type="entry name" value="Tudor/PWWP/MBT"/>
    <property type="match status" value="6"/>
</dbReference>
<dbReference type="Pfam" id="PF00567">
    <property type="entry name" value="TUDOR"/>
    <property type="match status" value="5"/>
</dbReference>
<dbReference type="PROSITE" id="PS50304">
    <property type="entry name" value="TUDOR"/>
    <property type="match status" value="5"/>
</dbReference>
<proteinExistence type="predicted"/>
<dbReference type="InterPro" id="IPR002999">
    <property type="entry name" value="Tudor"/>
</dbReference>
<sequence length="1823" mass="202303">MRAGAGGRLPPGSTVTLRVCTVGLRPEVPVVRLWGLLGDRRADYVRLRRKIQAAAGPRLAAAPQPTDLVAGGVELCTGDLGLVEVVGLWYRCCVVSRCGQDYRVFLLDEGCMVVTSAYYLARGCEELFRLPPEVLGCIVADIVPFGSPGVAACGDAPFSNWTVEAMEFLSFLHGKEMSGRVQEVVTPQLIVLELPQLAAQMHHLGLARRVTPSWFCQLLKQCLAYACSFVSSAVPQLPHVLLSYQPVSPPLDYVYPQLQLDVTEPVLVTHVSDPHHFYCQLKSLSQEICCLSDTMHHTYKSCSCLPLPKVGSPCAARGRDGKWYRALLLELIAGKKNQQVALVIFVDYGRKETVTRANLCHLPPECFHVPVVTYACALQGISDGGCGWSPLQISKLKALALGKGVNAHIKAFSSFEHLYYVNLYGENGINLNYVFGLQACCLVSSCTQVSQTEGREQLEVEESTAELELPPGAPPIALAHGDLASAPIVDVHVNLGAFYDAQVSHLRDPSEFWLQLHEHRRLFGQLKQCMWDFYSHDMKLDGAGSESLPAQKCEDKENLPISCTQNYDKMKLSSSYGCQLEVGTTVNVVVSYVENPGYFWCQLSKNCQDLKLLMSEIQEYCENSSHPHAWPNSLCLAQYSEDEKWYRALIISEVPSAEKVEVIYVDYGNRELVSLANLRSTHKRFLKLEAQAFRCSLYNLIQPNGQDPFAWDEEAIRAFQEFIDTSSSHLELKCTIFALASISKELFNIVDLMTPFQSACQFLTERGVARPLSPQKPLSSLVHLHSYYYSMHGIKIGNEEDIYITHVEDPWTFYCQLERCADVLAQLTYNIGRLSETMTSLETLEKSESLCLAKYTDNHWYRGIIMKRKPDMEVFFVDFGNTETIDKDNLLPLPSDACDILLLPMQAIKCSLSDISYVPEEATAWFKQAVLERQLKAIIVARESDGKLLVELFDGSTQINAKLKELSLINNTGIGPVENETLCSRSTDVIERNESAESSLDAGRSLERKISRSEAQREGGDNKRHFKKEYENLSQPAAKGDQAAGLLESDQVISSKKDASLLNKTGKESLLSIQMDTQSDIKCYAEGGSIVLKNISDLLQQKIVPGLKVSVYVSHVNDPLDFYVQLESDEAQLNSISESLNNRTQTKNPCGQLFQVGDLISAVYSEDSLWYRAVVKEKTSDNLISIQYIDYGNTSVINVGQAHRLPEDLSSIPAISIHCFLGGLKCKENIDWAEKAMLYFTNRTSEVLLTCEFVEKVKDKWEVILSDHEGIITVDLADDNLASSERSCSTEILDKRENSDITTACEPFPPQAQNKMSCVGNCKSFIWKFPEAGQTVKIYVTVGNGPEYFWSCSADTEDMKYIEEKIEEAENTGLNSLNDCRACIKSGDICLAKYSQDGKFYRAKVSSVEGDSVVVRHVDYGSEETISMELVRQIPCELIQVPNQAFACCLSGFNSSEGSWLSEAKEKFYDMTQDVLLEAKVIETQECKASKVPLSVVKLEASGKSINEEMKSFWKANKGTGDKAFSDLENPLKENRCSKNDTGLCPEGETPVVCGLAQEESESALLCSEPFLGVTSECFNTVETSTSVGCSYDDLKELILELEALSAQPFFAEVTKEAVETESFETQTASGDKVREKVLEQESFELPVMSEEIEDLAALNFLELLPSLNKGENSVPSVSNGENTVELIASGVQLSLGEKAEKPELNLAGIHKADSLQEDWMEYTCHLKGFAVGSKCVVRTSLKWCEARILEVSEKGTRVLNLSSGNEEIVDPENVWNGVPDWAYRSSEVRQCGSGLGRTVLPFRKGSLEFSCASACVSLRKAK</sequence>
<organism evidence="3 4">
    <name type="scientific">Strigops habroptila</name>
    <name type="common">Kakapo</name>
    <dbReference type="NCBI Taxonomy" id="2489341"/>
    <lineage>
        <taxon>Eukaryota</taxon>
        <taxon>Metazoa</taxon>
        <taxon>Chordata</taxon>
        <taxon>Craniata</taxon>
        <taxon>Vertebrata</taxon>
        <taxon>Euteleostomi</taxon>
        <taxon>Archelosauria</taxon>
        <taxon>Archosauria</taxon>
        <taxon>Dinosauria</taxon>
        <taxon>Saurischia</taxon>
        <taxon>Theropoda</taxon>
        <taxon>Coelurosauria</taxon>
        <taxon>Aves</taxon>
        <taxon>Neognathae</taxon>
        <taxon>Neoaves</taxon>
        <taxon>Telluraves</taxon>
        <taxon>Australaves</taxon>
        <taxon>Psittaciformes</taxon>
        <taxon>Psittacidae</taxon>
        <taxon>Strigops</taxon>
    </lineage>
</organism>
<dbReference type="InterPro" id="IPR035437">
    <property type="entry name" value="SNase_OB-fold_sf"/>
</dbReference>
<reference evidence="3" key="3">
    <citation type="submission" date="2025-09" db="UniProtKB">
        <authorList>
            <consortium name="Ensembl"/>
        </authorList>
    </citation>
    <scope>IDENTIFICATION</scope>
</reference>
<evidence type="ECO:0000259" key="2">
    <source>
        <dbReference type="PROSITE" id="PS50304"/>
    </source>
</evidence>
<dbReference type="PANTHER" id="PTHR22948:SF15">
    <property type="entry name" value="TUDOR DOMAIN-CONTAINING PROTEIN 6"/>
    <property type="match status" value="1"/>
</dbReference>
<feature type="domain" description="Tudor" evidence="2">
    <location>
        <begin position="307"/>
        <end position="369"/>
    </location>
</feature>
<feature type="domain" description="Tudor" evidence="2">
    <location>
        <begin position="628"/>
        <end position="688"/>
    </location>
</feature>
<feature type="domain" description="Tudor" evidence="2">
    <location>
        <begin position="1153"/>
        <end position="1212"/>
    </location>
</feature>
<gene>
    <name evidence="3" type="primary">TDRD6</name>
</gene>
<dbReference type="GeneTree" id="ENSGT00940000159049"/>
<evidence type="ECO:0000313" key="3">
    <source>
        <dbReference type="Ensembl" id="ENSSHBP00005013018.1"/>
    </source>
</evidence>
<dbReference type="InterPro" id="IPR047444">
    <property type="entry name" value="Tudor_TDRD6_rpt1"/>
</dbReference>
<dbReference type="Gene3D" id="2.30.30.140">
    <property type="match status" value="5"/>
</dbReference>
<dbReference type="CDD" id="cd20420">
    <property type="entry name" value="Tudor_TDRD6_rpt1"/>
    <property type="match status" value="1"/>
</dbReference>
<feature type="region of interest" description="Disordered" evidence="1">
    <location>
        <begin position="993"/>
        <end position="1024"/>
    </location>
</feature>
<dbReference type="Proteomes" id="UP000472266">
    <property type="component" value="Chromosome 7"/>
</dbReference>
<dbReference type="Ensembl" id="ENSSHBT00005015674.1">
    <property type="protein sequence ID" value="ENSSHBP00005013018.1"/>
    <property type="gene ID" value="ENSSHBG00005011318.1"/>
</dbReference>
<feature type="compositionally biased region" description="Basic and acidic residues" evidence="1">
    <location>
        <begin position="1004"/>
        <end position="1024"/>
    </location>
</feature>
<dbReference type="InterPro" id="IPR050621">
    <property type="entry name" value="Tudor_domain_containing"/>
</dbReference>
<dbReference type="SMART" id="SM00333">
    <property type="entry name" value="TUDOR"/>
    <property type="match status" value="7"/>
</dbReference>
<name>A0A672UF78_STRHB</name>